<dbReference type="Gene3D" id="2.30.40.10">
    <property type="entry name" value="Urease, subunit C, domain 1"/>
    <property type="match status" value="1"/>
</dbReference>
<keyword evidence="3" id="KW-0378">Hydrolase</keyword>
<feature type="domain" description="Amidohydrolase-related" evidence="5">
    <location>
        <begin position="83"/>
        <end position="367"/>
    </location>
</feature>
<accession>A0ABW4MIQ8</accession>
<dbReference type="InterPro" id="IPR011059">
    <property type="entry name" value="Metal-dep_hydrolase_composite"/>
</dbReference>
<organism evidence="7 8">
    <name type="scientific">Fredinandcohnia salidurans</name>
    <dbReference type="NCBI Taxonomy" id="2595041"/>
    <lineage>
        <taxon>Bacteria</taxon>
        <taxon>Bacillati</taxon>
        <taxon>Bacillota</taxon>
        <taxon>Bacilli</taxon>
        <taxon>Bacillales</taxon>
        <taxon>Bacillaceae</taxon>
        <taxon>Fredinandcohnia</taxon>
    </lineage>
</organism>
<evidence type="ECO:0000259" key="5">
    <source>
        <dbReference type="Pfam" id="PF01979"/>
    </source>
</evidence>
<dbReference type="Proteomes" id="UP001597227">
    <property type="component" value="Unassembled WGS sequence"/>
</dbReference>
<evidence type="ECO:0000256" key="1">
    <source>
        <dbReference type="ARBA" id="ARBA00006773"/>
    </source>
</evidence>
<dbReference type="EC" id="3.5.4.2" evidence="2"/>
<name>A0ABW4MIQ8_9BACI</name>
<comment type="similarity">
    <text evidence="1">Belongs to the metallo-dependent hydrolases superfamily. Adenine deaminase family.</text>
</comment>
<dbReference type="SUPFAM" id="SSF51338">
    <property type="entry name" value="Composite domain of metallo-dependent hydrolases"/>
    <property type="match status" value="1"/>
</dbReference>
<dbReference type="Pfam" id="PF13382">
    <property type="entry name" value="Adenine_deam_C"/>
    <property type="match status" value="1"/>
</dbReference>
<dbReference type="SUPFAM" id="SSF51556">
    <property type="entry name" value="Metallo-dependent hydrolases"/>
    <property type="match status" value="1"/>
</dbReference>
<protein>
    <recommendedName>
        <fullName evidence="2">adenine deaminase</fullName>
        <ecNumber evidence="2">3.5.4.2</ecNumber>
    </recommendedName>
</protein>
<proteinExistence type="inferred from homology"/>
<dbReference type="PANTHER" id="PTHR11113:SF6">
    <property type="entry name" value="ADENINE DEAMINASE YERA-RELATED"/>
    <property type="match status" value="1"/>
</dbReference>
<sequence length="603" mass="66918">MELILCRGVGSLKLRAKRSELVEIAKGNIPADLYIKGGTVINVYSGEFLKLNVAVYKDSIAYVGESEAMVGEHTKVIDAEGKYVAPGFIEAHSHPWVVYNPISITSKVLPLGTTTSVNDNLFFYLHMGAKGFKDMVYDLKSLPGNFLWLVRLVSQADYPGEREWYNHRDIQELLALDEVVGSAEVTRWPLLYNGDPFLLETMEYVKEIGKVSDGHTSGCSYEKLNAIVASGVTACHEAITAKEALDRLRLGMWTTLRNSSLRPDLEEVIKMITESKVNTSRIVMTTDGPHPGFIEREGFVDGLVRQAVELGVPVMDAIQMVTINAATYLRLEDYIGGIAPGRKADILLLPDLVDFRPDLVVASGEVVAENGQLLAPMPEVDWTKYVVREAFEFPKSVLENLELYQYPHPDENEPLPVSYFKSNVITTRKDTILPSVNGFVDLSGHEGLMYSALIDRRGNWVSRAVLERFAVTLDGMASTYNTTTELLVVGRNPQAMAKAASRAHEIGGGIVIVDGDDIILEIPLPLTGMMTTSPSFDKAVQYHDELLQTLQERGFPFHDILYTLLFLTCDFLPGLRLVPYGLYEVKKDAILLKAETFGTEVTK</sequence>
<comment type="catalytic activity">
    <reaction evidence="4">
        <text>adenine + H2O + H(+) = hypoxanthine + NH4(+)</text>
        <dbReference type="Rhea" id="RHEA:23688"/>
        <dbReference type="ChEBI" id="CHEBI:15377"/>
        <dbReference type="ChEBI" id="CHEBI:15378"/>
        <dbReference type="ChEBI" id="CHEBI:16708"/>
        <dbReference type="ChEBI" id="CHEBI:17368"/>
        <dbReference type="ChEBI" id="CHEBI:28938"/>
        <dbReference type="EC" id="3.5.4.2"/>
    </reaction>
</comment>
<dbReference type="RefSeq" id="WP_388034802.1">
    <property type="nucleotide sequence ID" value="NZ_JBHUEK010000004.1"/>
</dbReference>
<dbReference type="EMBL" id="JBHUEK010000004">
    <property type="protein sequence ID" value="MFD1777486.1"/>
    <property type="molecule type" value="Genomic_DNA"/>
</dbReference>
<dbReference type="PANTHER" id="PTHR11113">
    <property type="entry name" value="N-ACETYLGLUCOSAMINE-6-PHOSPHATE DEACETYLASE"/>
    <property type="match status" value="1"/>
</dbReference>
<reference evidence="8" key="1">
    <citation type="journal article" date="2019" name="Int. J. Syst. Evol. Microbiol.">
        <title>The Global Catalogue of Microorganisms (GCM) 10K type strain sequencing project: providing services to taxonomists for standard genome sequencing and annotation.</title>
        <authorList>
            <consortium name="The Broad Institute Genomics Platform"/>
            <consortium name="The Broad Institute Genome Sequencing Center for Infectious Disease"/>
            <person name="Wu L."/>
            <person name="Ma J."/>
        </authorList>
    </citation>
    <scope>NUCLEOTIDE SEQUENCE [LARGE SCALE GENOMIC DNA]</scope>
    <source>
        <strain evidence="8">CCUG 15531</strain>
    </source>
</reference>
<evidence type="ECO:0000259" key="6">
    <source>
        <dbReference type="Pfam" id="PF13382"/>
    </source>
</evidence>
<dbReference type="Gene3D" id="3.20.20.140">
    <property type="entry name" value="Metal-dependent hydrolases"/>
    <property type="match status" value="1"/>
</dbReference>
<evidence type="ECO:0000313" key="7">
    <source>
        <dbReference type="EMBL" id="MFD1777486.1"/>
    </source>
</evidence>
<evidence type="ECO:0000256" key="4">
    <source>
        <dbReference type="ARBA" id="ARBA00047720"/>
    </source>
</evidence>
<feature type="domain" description="Adenine deaminase C-terminal" evidence="6">
    <location>
        <begin position="424"/>
        <end position="587"/>
    </location>
</feature>
<dbReference type="InterPro" id="IPR006680">
    <property type="entry name" value="Amidohydro-rel"/>
</dbReference>
<evidence type="ECO:0000256" key="2">
    <source>
        <dbReference type="ARBA" id="ARBA00012782"/>
    </source>
</evidence>
<comment type="caution">
    <text evidence="7">The sequence shown here is derived from an EMBL/GenBank/DDBJ whole genome shotgun (WGS) entry which is preliminary data.</text>
</comment>
<dbReference type="InterPro" id="IPR032466">
    <property type="entry name" value="Metal_Hydrolase"/>
</dbReference>
<dbReference type="InterPro" id="IPR026912">
    <property type="entry name" value="Adenine_deam_C"/>
</dbReference>
<evidence type="ECO:0000256" key="3">
    <source>
        <dbReference type="ARBA" id="ARBA00022801"/>
    </source>
</evidence>
<evidence type="ECO:0000313" key="8">
    <source>
        <dbReference type="Proteomes" id="UP001597227"/>
    </source>
</evidence>
<dbReference type="Pfam" id="PF01979">
    <property type="entry name" value="Amidohydro_1"/>
    <property type="match status" value="1"/>
</dbReference>
<gene>
    <name evidence="7" type="ORF">ACFSFW_02165</name>
</gene>
<keyword evidence="8" id="KW-1185">Reference proteome</keyword>